<reference evidence="8" key="2">
    <citation type="submission" date="2021-08" db="EMBL/GenBank/DDBJ databases">
        <authorList>
            <person name="Tani A."/>
            <person name="Ola A."/>
            <person name="Ogura Y."/>
            <person name="Katsura K."/>
            <person name="Hayashi T."/>
        </authorList>
    </citation>
    <scope>NUCLEOTIDE SEQUENCE</scope>
    <source>
        <strain evidence="8">KCTC 52305</strain>
    </source>
</reference>
<accession>A0ABQ4QW29</accession>
<feature type="transmembrane region" description="Helical" evidence="6">
    <location>
        <begin position="222"/>
        <end position="241"/>
    </location>
</feature>
<feature type="transmembrane region" description="Helical" evidence="6">
    <location>
        <begin position="307"/>
        <end position="325"/>
    </location>
</feature>
<dbReference type="InterPro" id="IPR000620">
    <property type="entry name" value="EamA_dom"/>
</dbReference>
<name>A0ABQ4QW29_9HYPH</name>
<dbReference type="PANTHER" id="PTHR32322:SF2">
    <property type="entry name" value="EAMA DOMAIN-CONTAINING PROTEIN"/>
    <property type="match status" value="1"/>
</dbReference>
<dbReference type="Pfam" id="PF00892">
    <property type="entry name" value="EamA"/>
    <property type="match status" value="2"/>
</dbReference>
<evidence type="ECO:0000313" key="9">
    <source>
        <dbReference type="Proteomes" id="UP001055167"/>
    </source>
</evidence>
<dbReference type="InterPro" id="IPR050638">
    <property type="entry name" value="AA-Vitamin_Transporters"/>
</dbReference>
<evidence type="ECO:0000256" key="5">
    <source>
        <dbReference type="ARBA" id="ARBA00023136"/>
    </source>
</evidence>
<keyword evidence="5 6" id="KW-0472">Membrane</keyword>
<evidence type="ECO:0000256" key="1">
    <source>
        <dbReference type="ARBA" id="ARBA00004141"/>
    </source>
</evidence>
<dbReference type="PANTHER" id="PTHR32322">
    <property type="entry name" value="INNER MEMBRANE TRANSPORTER"/>
    <property type="match status" value="1"/>
</dbReference>
<feature type="transmembrane region" description="Helical" evidence="6">
    <location>
        <begin position="108"/>
        <end position="127"/>
    </location>
</feature>
<dbReference type="Proteomes" id="UP001055167">
    <property type="component" value="Unassembled WGS sequence"/>
</dbReference>
<protein>
    <recommendedName>
        <fullName evidence="7">EamA domain-containing protein</fullName>
    </recommendedName>
</protein>
<dbReference type="EMBL" id="BPQH01000006">
    <property type="protein sequence ID" value="GJD49488.1"/>
    <property type="molecule type" value="Genomic_DNA"/>
</dbReference>
<evidence type="ECO:0000313" key="8">
    <source>
        <dbReference type="EMBL" id="GJD49488.1"/>
    </source>
</evidence>
<feature type="domain" description="EamA" evidence="7">
    <location>
        <begin position="53"/>
        <end position="178"/>
    </location>
</feature>
<gene>
    <name evidence="8" type="ORF">OPKNFCMD_2219</name>
</gene>
<feature type="domain" description="EamA" evidence="7">
    <location>
        <begin position="196"/>
        <end position="326"/>
    </location>
</feature>
<feature type="transmembrane region" description="Helical" evidence="6">
    <location>
        <begin position="41"/>
        <end position="66"/>
    </location>
</feature>
<feature type="transmembrane region" description="Helical" evidence="6">
    <location>
        <begin position="133"/>
        <end position="152"/>
    </location>
</feature>
<proteinExistence type="inferred from homology"/>
<organism evidence="8 9">
    <name type="scientific">Methylobacterium crusticola</name>
    <dbReference type="NCBI Taxonomy" id="1697972"/>
    <lineage>
        <taxon>Bacteria</taxon>
        <taxon>Pseudomonadati</taxon>
        <taxon>Pseudomonadota</taxon>
        <taxon>Alphaproteobacteria</taxon>
        <taxon>Hyphomicrobiales</taxon>
        <taxon>Methylobacteriaceae</taxon>
        <taxon>Methylobacterium</taxon>
    </lineage>
</organism>
<comment type="similarity">
    <text evidence="2">Belongs to the EamA transporter family.</text>
</comment>
<keyword evidence="3 6" id="KW-0812">Transmembrane</keyword>
<feature type="transmembrane region" description="Helical" evidence="6">
    <location>
        <begin position="253"/>
        <end position="273"/>
    </location>
</feature>
<comment type="caution">
    <text evidence="8">The sequence shown here is derived from an EMBL/GenBank/DDBJ whole genome shotgun (WGS) entry which is preliminary data.</text>
</comment>
<feature type="transmembrane region" description="Helical" evidence="6">
    <location>
        <begin position="193"/>
        <end position="210"/>
    </location>
</feature>
<dbReference type="SUPFAM" id="SSF103481">
    <property type="entry name" value="Multidrug resistance efflux transporter EmrE"/>
    <property type="match status" value="2"/>
</dbReference>
<dbReference type="InterPro" id="IPR037185">
    <property type="entry name" value="EmrE-like"/>
</dbReference>
<comment type="subcellular location">
    <subcellularLocation>
        <location evidence="1">Membrane</location>
        <topology evidence="1">Multi-pass membrane protein</topology>
    </subcellularLocation>
</comment>
<evidence type="ECO:0000256" key="4">
    <source>
        <dbReference type="ARBA" id="ARBA00022989"/>
    </source>
</evidence>
<evidence type="ECO:0000259" key="7">
    <source>
        <dbReference type="Pfam" id="PF00892"/>
    </source>
</evidence>
<sequence length="328" mass="33509">MPPAELCAPGRAALRSRRLRGRNGRAACVGIMTRLLPASAAFLPAQLAPGVFVLIWATGFVVARLVAPHAEPLTFLSLRYAGTVAVLSGLALAAGARWPAGWRGWRDALLAGVLLQGIYLDGVFWAVHRGLPAGIAALVTSLQPLLTAIVAGPLLGERVSARRWLGIAVGFLGAGLVLAPKLGAASGGFPPEALAVCFCATVAITFGTLWQKRTAAAVDLRTNAAVQFIGAAVLTVPLALLTESGRFDPTLPVLAGLAWAVLGLSVGGILILLALIRRGAVAGVAALFYLVPPVSAAMAFAMFGETLAPVQVLGMLVAVAGVAIASRG</sequence>
<evidence type="ECO:0000256" key="3">
    <source>
        <dbReference type="ARBA" id="ARBA00022692"/>
    </source>
</evidence>
<reference evidence="8" key="1">
    <citation type="journal article" date="2021" name="Front. Microbiol.">
        <title>Comprehensive Comparative Genomics and Phenotyping of Methylobacterium Species.</title>
        <authorList>
            <person name="Alessa O."/>
            <person name="Ogura Y."/>
            <person name="Fujitani Y."/>
            <person name="Takami H."/>
            <person name="Hayashi T."/>
            <person name="Sahin N."/>
            <person name="Tani A."/>
        </authorList>
    </citation>
    <scope>NUCLEOTIDE SEQUENCE</scope>
    <source>
        <strain evidence="8">KCTC 52305</strain>
    </source>
</reference>
<keyword evidence="9" id="KW-1185">Reference proteome</keyword>
<keyword evidence="4 6" id="KW-1133">Transmembrane helix</keyword>
<evidence type="ECO:0000256" key="6">
    <source>
        <dbReference type="SAM" id="Phobius"/>
    </source>
</evidence>
<feature type="transmembrane region" description="Helical" evidence="6">
    <location>
        <begin position="78"/>
        <end position="96"/>
    </location>
</feature>
<dbReference type="Gene3D" id="1.10.3730.20">
    <property type="match status" value="1"/>
</dbReference>
<evidence type="ECO:0000256" key="2">
    <source>
        <dbReference type="ARBA" id="ARBA00007362"/>
    </source>
</evidence>
<feature type="transmembrane region" description="Helical" evidence="6">
    <location>
        <begin position="280"/>
        <end position="301"/>
    </location>
</feature>